<dbReference type="EMBL" id="AP019307">
    <property type="protein sequence ID" value="BBH18084.1"/>
    <property type="molecule type" value="Genomic_DNA"/>
</dbReference>
<gene>
    <name evidence="2" type="ORF">Back2_23710</name>
</gene>
<sequence>MASSGVTLAAVALILAGLTGCGGSANATSGSSECGGDASCADGPANPAGPDSRAATPLGALSAYLTAAGNGDCATAERFALRSAFVNGDLCVGTQGIGPLGFDQWRNPLAMPSPSCCVAYAVELHITKDQTADATVPRWAPRAFTLQRTPAGYLITAVGTINGEQ</sequence>
<feature type="signal peptide" evidence="1">
    <location>
        <begin position="1"/>
        <end position="27"/>
    </location>
</feature>
<keyword evidence="3" id="KW-1185">Reference proteome</keyword>
<evidence type="ECO:0000313" key="2">
    <source>
        <dbReference type="EMBL" id="BBH18084.1"/>
    </source>
</evidence>
<dbReference type="RefSeq" id="WP_125569440.1">
    <property type="nucleotide sequence ID" value="NZ_AP019307.1"/>
</dbReference>
<organism evidence="2 3">
    <name type="scientific">Nocardioides baekrokdamisoli</name>
    <dbReference type="NCBI Taxonomy" id="1804624"/>
    <lineage>
        <taxon>Bacteria</taxon>
        <taxon>Bacillati</taxon>
        <taxon>Actinomycetota</taxon>
        <taxon>Actinomycetes</taxon>
        <taxon>Propionibacteriales</taxon>
        <taxon>Nocardioidaceae</taxon>
        <taxon>Nocardioides</taxon>
    </lineage>
</organism>
<reference evidence="2 3" key="1">
    <citation type="submission" date="2018-11" db="EMBL/GenBank/DDBJ databases">
        <title>Complete genome sequence of Nocardioides baekrokdamisoli strain KCTC 39748.</title>
        <authorList>
            <person name="Kang S.W."/>
            <person name="Lee K.C."/>
            <person name="Kim K.K."/>
            <person name="Kim J.S."/>
            <person name="Kim D.S."/>
            <person name="Ko S.H."/>
            <person name="Yang S.H."/>
            <person name="Shin Y.K."/>
            <person name="Lee J.S."/>
        </authorList>
    </citation>
    <scope>NUCLEOTIDE SEQUENCE [LARGE SCALE GENOMIC DNA]</scope>
    <source>
        <strain evidence="2 3">KCTC 39748</strain>
    </source>
</reference>
<evidence type="ECO:0000313" key="3">
    <source>
        <dbReference type="Proteomes" id="UP000271573"/>
    </source>
</evidence>
<evidence type="ECO:0000256" key="1">
    <source>
        <dbReference type="SAM" id="SignalP"/>
    </source>
</evidence>
<name>A0A3G9J3S6_9ACTN</name>
<evidence type="ECO:0008006" key="4">
    <source>
        <dbReference type="Google" id="ProtNLM"/>
    </source>
</evidence>
<accession>A0A3G9J3S6</accession>
<dbReference type="KEGG" id="nbe:Back2_23710"/>
<dbReference type="AlphaFoldDB" id="A0A3G9J3S6"/>
<protein>
    <recommendedName>
        <fullName evidence="4">Lipoprotein</fullName>
    </recommendedName>
</protein>
<proteinExistence type="predicted"/>
<keyword evidence="1" id="KW-0732">Signal</keyword>
<feature type="chain" id="PRO_5018196138" description="Lipoprotein" evidence="1">
    <location>
        <begin position="28"/>
        <end position="165"/>
    </location>
</feature>
<dbReference type="Proteomes" id="UP000271573">
    <property type="component" value="Chromosome"/>
</dbReference>